<dbReference type="CDD" id="cd00093">
    <property type="entry name" value="HTH_XRE"/>
    <property type="match status" value="1"/>
</dbReference>
<sequence length="295" mass="33495">MPRSQEPDPLDSGPTVNRILLGTQLRRLREEAGISPQEAGAHIRASHAKISRLELGRVGFKIRDIEDLLDLYGVKDERERNAFLQMAARANERGWWSRDSDLIQGWFEMYLRLEQEAQSVRTYEAQLIPGLLQSEGYARAVLRLFFPNAPAHEIDRRTTLRINRQKILTQPGGPRLWAIVDENALNRSVGSTAIMKAQLEHLLELTALPNVTMQVLPFLAGGHAAMGGPFTILRFAPPELPDIVYLEQYNSATYLDRRADVEDYLWAMERLGVAALTPVESRKLVERLLKEGYSR</sequence>
<protein>
    <submittedName>
        <fullName evidence="2">Helix-turn-helix domain-containing protein</fullName>
    </submittedName>
</protein>
<evidence type="ECO:0000313" key="2">
    <source>
        <dbReference type="EMBL" id="SHJ96841.1"/>
    </source>
</evidence>
<accession>A0A1M6NM86</accession>
<dbReference type="PROSITE" id="PS50943">
    <property type="entry name" value="HTH_CROC1"/>
    <property type="match status" value="1"/>
</dbReference>
<dbReference type="EMBL" id="FRAP01000001">
    <property type="protein sequence ID" value="SHJ96841.1"/>
    <property type="molecule type" value="Genomic_DNA"/>
</dbReference>
<dbReference type="STRING" id="1848.SAMN05443637_101343"/>
<dbReference type="Pfam" id="PF13560">
    <property type="entry name" value="HTH_31"/>
    <property type="match status" value="1"/>
</dbReference>
<dbReference type="GO" id="GO:0003677">
    <property type="term" value="F:DNA binding"/>
    <property type="evidence" value="ECO:0007669"/>
    <property type="project" value="InterPro"/>
</dbReference>
<dbReference type="RefSeq" id="WP_073455147.1">
    <property type="nucleotide sequence ID" value="NZ_FRAP01000001.1"/>
</dbReference>
<reference evidence="2 3" key="1">
    <citation type="submission" date="2016-11" db="EMBL/GenBank/DDBJ databases">
        <authorList>
            <person name="Jaros S."/>
            <person name="Januszkiewicz K."/>
            <person name="Wedrychowicz H."/>
        </authorList>
    </citation>
    <scope>NUCLEOTIDE SEQUENCE [LARGE SCALE GENOMIC DNA]</scope>
    <source>
        <strain evidence="2 3">DSM 43832</strain>
    </source>
</reference>
<dbReference type="Gene3D" id="1.10.260.40">
    <property type="entry name" value="lambda repressor-like DNA-binding domains"/>
    <property type="match status" value="1"/>
</dbReference>
<dbReference type="InterPro" id="IPR043917">
    <property type="entry name" value="DUF5753"/>
</dbReference>
<feature type="domain" description="HTH cro/C1-type" evidence="1">
    <location>
        <begin position="25"/>
        <end position="78"/>
    </location>
</feature>
<evidence type="ECO:0000259" key="1">
    <source>
        <dbReference type="PROSITE" id="PS50943"/>
    </source>
</evidence>
<dbReference type="InterPro" id="IPR001387">
    <property type="entry name" value="Cro/C1-type_HTH"/>
</dbReference>
<dbReference type="InterPro" id="IPR010982">
    <property type="entry name" value="Lambda_DNA-bd_dom_sf"/>
</dbReference>
<name>A0A1M6NM86_PSETH</name>
<dbReference type="Proteomes" id="UP000184363">
    <property type="component" value="Unassembled WGS sequence"/>
</dbReference>
<evidence type="ECO:0000313" key="3">
    <source>
        <dbReference type="Proteomes" id="UP000184363"/>
    </source>
</evidence>
<organism evidence="2 3">
    <name type="scientific">Pseudonocardia thermophila</name>
    <dbReference type="NCBI Taxonomy" id="1848"/>
    <lineage>
        <taxon>Bacteria</taxon>
        <taxon>Bacillati</taxon>
        <taxon>Actinomycetota</taxon>
        <taxon>Actinomycetes</taxon>
        <taxon>Pseudonocardiales</taxon>
        <taxon>Pseudonocardiaceae</taxon>
        <taxon>Pseudonocardia</taxon>
    </lineage>
</organism>
<proteinExistence type="predicted"/>
<dbReference type="SUPFAM" id="SSF47413">
    <property type="entry name" value="lambda repressor-like DNA-binding domains"/>
    <property type="match status" value="1"/>
</dbReference>
<keyword evidence="3" id="KW-1185">Reference proteome</keyword>
<dbReference type="SMART" id="SM00530">
    <property type="entry name" value="HTH_XRE"/>
    <property type="match status" value="1"/>
</dbReference>
<dbReference type="AlphaFoldDB" id="A0A1M6NM86"/>
<gene>
    <name evidence="2" type="ORF">SAMN05443637_101343</name>
</gene>
<dbReference type="Pfam" id="PF19054">
    <property type="entry name" value="DUF5753"/>
    <property type="match status" value="1"/>
</dbReference>